<dbReference type="InterPro" id="IPR036942">
    <property type="entry name" value="Beta-barrel_TonB_sf"/>
</dbReference>
<dbReference type="InterPro" id="IPR037066">
    <property type="entry name" value="Plug_dom_sf"/>
</dbReference>
<evidence type="ECO:0000256" key="2">
    <source>
        <dbReference type="ARBA" id="ARBA00022448"/>
    </source>
</evidence>
<evidence type="ECO:0000256" key="14">
    <source>
        <dbReference type="SAM" id="SignalP"/>
    </source>
</evidence>
<evidence type="ECO:0000256" key="6">
    <source>
        <dbReference type="ARBA" id="ARBA00022729"/>
    </source>
</evidence>
<dbReference type="PANTHER" id="PTHR32552">
    <property type="entry name" value="FERRICHROME IRON RECEPTOR-RELATED"/>
    <property type="match status" value="1"/>
</dbReference>
<sequence>MYVSRFRTLMLVTTAIGIAGSAFADEPAPTPSTDYEEIIVYGSDKVGLIETTPRDSLFGIDKPLTETPRAATFISDQTLLRYGIEEVDDLMAIAPGSFTASYFGVKGSVNLRGTIAETYYRGFKRIENRGTYQTPLAAAESIEILRGPPTALFGAGKVGGFLNISPRSGRDANGQIKTRTTGNIEVTTGSYDKFNLGGNLTLPVEIGNIVGAVNIYAEYENSGSFYKGVHPEHKLLQMASDFDLNDTTTLAVGALIYNSSGYIQTPGWNRLTQDLVDTGTYITGRDTTIKDTNGDGRIAPNEIGSSLIAGYFGTKPNPNARFTLDEGVGTAKLDRRTVMVSDADFSETDTKTFYADLSKKIGDSTRLRVQGFYDQLKNQRFVSYGFPAWYEARIFELRGSADFALDLPAIGLESKHVVGMSYRDYNGFRKESFNSGYVALDRRDLTYGATATDIFADPFSMPSLGWDNDIKSTWNDIGAFLMSDMTFGGLVNVMLGARYDWYKLDSTDRGKSTGSSILTAATSGGDFTWNASVSLKTGTGLIPYFTYAKSSAIEGSQAGDVSPGLISNGQWLSDSDLIEGGVKFDLFNSTLVGALSAYRQNRTRLSTFDRVVGTTGKGVELEARWLVNDNISLTFAGNHQKTIIEGPDTAFTYISPEAMGIDGKYVYGGTYAVYNFATSPAGFPGSYELRSIPKTTFSLYGTYISEPMEWGQAGATIGVMHVSTTATRQANAVVFPSYELVNASAFVSFGQNQVTLNVNNLFDKHYFQPAVDTYVNLAALPGRGREFRLTYKRTF</sequence>
<evidence type="ECO:0000256" key="8">
    <source>
        <dbReference type="ARBA" id="ARBA00023065"/>
    </source>
</evidence>
<dbReference type="Proteomes" id="UP001141619">
    <property type="component" value="Unassembled WGS sequence"/>
</dbReference>
<keyword evidence="11 12" id="KW-0998">Cell outer membrane</keyword>
<evidence type="ECO:0000313" key="18">
    <source>
        <dbReference type="Proteomes" id="UP001141619"/>
    </source>
</evidence>
<name>A0A9X3TVI8_9PROT</name>
<evidence type="ECO:0000256" key="4">
    <source>
        <dbReference type="ARBA" id="ARBA00022496"/>
    </source>
</evidence>
<comment type="similarity">
    <text evidence="12 13">Belongs to the TonB-dependent receptor family.</text>
</comment>
<evidence type="ECO:0000256" key="1">
    <source>
        <dbReference type="ARBA" id="ARBA00004571"/>
    </source>
</evidence>
<accession>A0A9X3TVI8</accession>
<keyword evidence="18" id="KW-1185">Reference proteome</keyword>
<dbReference type="PROSITE" id="PS52016">
    <property type="entry name" value="TONB_DEPENDENT_REC_3"/>
    <property type="match status" value="1"/>
</dbReference>
<dbReference type="RefSeq" id="WP_274942240.1">
    <property type="nucleotide sequence ID" value="NZ_JANWOI010000001.1"/>
</dbReference>
<keyword evidence="4" id="KW-0410">Iron transport</keyword>
<evidence type="ECO:0000313" key="17">
    <source>
        <dbReference type="EMBL" id="MDA5192535.1"/>
    </source>
</evidence>
<keyword evidence="9 13" id="KW-0798">TonB box</keyword>
<reference evidence="17" key="1">
    <citation type="submission" date="2022-08" db="EMBL/GenBank/DDBJ databases">
        <authorList>
            <person name="Vandamme P."/>
            <person name="Hettiarachchi A."/>
            <person name="Peeters C."/>
            <person name="Cnockaert M."/>
            <person name="Carlier A."/>
        </authorList>
    </citation>
    <scope>NUCLEOTIDE SEQUENCE</scope>
    <source>
        <strain evidence="17">LMG 31809</strain>
    </source>
</reference>
<feature type="domain" description="TonB-dependent receptor-like beta-barrel" evidence="15">
    <location>
        <begin position="315"/>
        <end position="761"/>
    </location>
</feature>
<dbReference type="AlphaFoldDB" id="A0A9X3TVI8"/>
<feature type="domain" description="TonB-dependent receptor plug" evidence="16">
    <location>
        <begin position="64"/>
        <end position="160"/>
    </location>
</feature>
<keyword evidence="2 12" id="KW-0813">Transport</keyword>
<dbReference type="InterPro" id="IPR018247">
    <property type="entry name" value="EF_Hand_1_Ca_BS"/>
</dbReference>
<dbReference type="Gene3D" id="2.40.170.20">
    <property type="entry name" value="TonB-dependent receptor, beta-barrel domain"/>
    <property type="match status" value="1"/>
</dbReference>
<organism evidence="17 18">
    <name type="scientific">Govanella unica</name>
    <dbReference type="NCBI Taxonomy" id="2975056"/>
    <lineage>
        <taxon>Bacteria</taxon>
        <taxon>Pseudomonadati</taxon>
        <taxon>Pseudomonadota</taxon>
        <taxon>Alphaproteobacteria</taxon>
        <taxon>Emcibacterales</taxon>
        <taxon>Govanellaceae</taxon>
        <taxon>Govanella</taxon>
    </lineage>
</organism>
<keyword evidence="7" id="KW-0408">Iron</keyword>
<protein>
    <submittedName>
        <fullName evidence="17">TonB-dependent receptor</fullName>
    </submittedName>
</protein>
<dbReference type="Pfam" id="PF00593">
    <property type="entry name" value="TonB_dep_Rec_b-barrel"/>
    <property type="match status" value="1"/>
</dbReference>
<comment type="caution">
    <text evidence="17">The sequence shown here is derived from an EMBL/GenBank/DDBJ whole genome shotgun (WGS) entry which is preliminary data.</text>
</comment>
<keyword evidence="3 12" id="KW-1134">Transmembrane beta strand</keyword>
<dbReference type="PANTHER" id="PTHR32552:SF68">
    <property type="entry name" value="FERRICHROME OUTER MEMBRANE TRANSPORTER_PHAGE RECEPTOR"/>
    <property type="match status" value="1"/>
</dbReference>
<feature type="chain" id="PRO_5040718558" evidence="14">
    <location>
        <begin position="25"/>
        <end position="795"/>
    </location>
</feature>
<evidence type="ECO:0000256" key="5">
    <source>
        <dbReference type="ARBA" id="ARBA00022692"/>
    </source>
</evidence>
<evidence type="ECO:0000256" key="10">
    <source>
        <dbReference type="ARBA" id="ARBA00023136"/>
    </source>
</evidence>
<dbReference type="InterPro" id="IPR000531">
    <property type="entry name" value="Beta-barrel_TonB"/>
</dbReference>
<keyword evidence="6 14" id="KW-0732">Signal</keyword>
<keyword evidence="8" id="KW-0406">Ion transport</keyword>
<dbReference type="GO" id="GO:0009279">
    <property type="term" value="C:cell outer membrane"/>
    <property type="evidence" value="ECO:0007669"/>
    <property type="project" value="UniProtKB-SubCell"/>
</dbReference>
<comment type="subcellular location">
    <subcellularLocation>
        <location evidence="1 12">Cell outer membrane</location>
        <topology evidence="1 12">Multi-pass membrane protein</topology>
    </subcellularLocation>
</comment>
<evidence type="ECO:0000256" key="13">
    <source>
        <dbReference type="RuleBase" id="RU003357"/>
    </source>
</evidence>
<reference evidence="17" key="2">
    <citation type="journal article" date="2023" name="Syst. Appl. Microbiol.">
        <title>Govania unica gen. nov., sp. nov., a rare biosphere bacterium that represents a novel family in the class Alphaproteobacteria.</title>
        <authorList>
            <person name="Vandamme P."/>
            <person name="Peeters C."/>
            <person name="Hettiarachchi A."/>
            <person name="Cnockaert M."/>
            <person name="Carlier A."/>
        </authorList>
    </citation>
    <scope>NUCLEOTIDE SEQUENCE</scope>
    <source>
        <strain evidence="17">LMG 31809</strain>
    </source>
</reference>
<evidence type="ECO:0000256" key="3">
    <source>
        <dbReference type="ARBA" id="ARBA00022452"/>
    </source>
</evidence>
<evidence type="ECO:0000256" key="9">
    <source>
        <dbReference type="ARBA" id="ARBA00023077"/>
    </source>
</evidence>
<keyword evidence="5 12" id="KW-0812">Transmembrane</keyword>
<dbReference type="InterPro" id="IPR012910">
    <property type="entry name" value="Plug_dom"/>
</dbReference>
<gene>
    <name evidence="17" type="ORF">NYP16_00995</name>
</gene>
<proteinExistence type="inferred from homology"/>
<dbReference type="Pfam" id="PF07715">
    <property type="entry name" value="Plug"/>
    <property type="match status" value="1"/>
</dbReference>
<dbReference type="SUPFAM" id="SSF56935">
    <property type="entry name" value="Porins"/>
    <property type="match status" value="1"/>
</dbReference>
<evidence type="ECO:0000256" key="7">
    <source>
        <dbReference type="ARBA" id="ARBA00023004"/>
    </source>
</evidence>
<evidence type="ECO:0000259" key="16">
    <source>
        <dbReference type="Pfam" id="PF07715"/>
    </source>
</evidence>
<feature type="signal peptide" evidence="14">
    <location>
        <begin position="1"/>
        <end position="24"/>
    </location>
</feature>
<dbReference type="InterPro" id="IPR039426">
    <property type="entry name" value="TonB-dep_rcpt-like"/>
</dbReference>
<evidence type="ECO:0000256" key="12">
    <source>
        <dbReference type="PROSITE-ProRule" id="PRU01360"/>
    </source>
</evidence>
<evidence type="ECO:0000256" key="11">
    <source>
        <dbReference type="ARBA" id="ARBA00023237"/>
    </source>
</evidence>
<keyword evidence="17" id="KW-0675">Receptor</keyword>
<evidence type="ECO:0000259" key="15">
    <source>
        <dbReference type="Pfam" id="PF00593"/>
    </source>
</evidence>
<dbReference type="PROSITE" id="PS00018">
    <property type="entry name" value="EF_HAND_1"/>
    <property type="match status" value="1"/>
</dbReference>
<keyword evidence="10 12" id="KW-0472">Membrane</keyword>
<dbReference type="GO" id="GO:0015344">
    <property type="term" value="F:siderophore uptake transmembrane transporter activity"/>
    <property type="evidence" value="ECO:0007669"/>
    <property type="project" value="TreeGrafter"/>
</dbReference>
<dbReference type="Gene3D" id="2.170.130.10">
    <property type="entry name" value="TonB-dependent receptor, plug domain"/>
    <property type="match status" value="1"/>
</dbReference>
<dbReference type="EMBL" id="JANWOI010000001">
    <property type="protein sequence ID" value="MDA5192535.1"/>
    <property type="molecule type" value="Genomic_DNA"/>
</dbReference>